<dbReference type="InParanoid" id="A0A448YJN4"/>
<dbReference type="FunFam" id="2.60.200.20:FF:000030">
    <property type="entry name" value="FHA domain-containing protein"/>
    <property type="match status" value="1"/>
</dbReference>
<keyword evidence="1" id="KW-0808">Transferase</keyword>
<evidence type="ECO:0000256" key="4">
    <source>
        <dbReference type="ARBA" id="ARBA00022786"/>
    </source>
</evidence>
<sequence>MTAISDHLDTTTASSEPTELSSRGLNEQPSVPASHRLTLMANDSADIIVDTTTSLRDGISRSGSVTTGSSANLPDSAPLPRTGSAVSLGRHNRFNPQLYNFSMANSPTIANLSTYTNSPRRSIVEDREEDHVEDYVPITESSVSGSSGSLGASGNSLQPHGSSSAGTENTPATHPDGCLSEDEQNVSEGTSEGLNVNGNAHPDLVETRDDTPVVVEDVRSASSVFHDMRGKPDENGFYSIRLTPFIDHSSSAPYMFFGPIIRKIKPGMKIAIGRYTEKCKSAATAPQGSSAAVVFKSKVVSRQHAQLSVDEDGQWYIKDARSSSGTFLNHVRMSMANVESSDFALNDSDILQLGMDYRGGSEEIYRCVKVKVELNYSWHRRGAKFSKEAHQRLKELTLTRKDEDLTPCVICLGPIKPCQAVFVASCSHSWHYKCIRPLIVKTYPQFMCPNCKAVCDIEADLDDEEEY</sequence>
<dbReference type="Gene3D" id="3.30.40.10">
    <property type="entry name" value="Zinc/RING finger domain, C3HC4 (zinc finger)"/>
    <property type="match status" value="1"/>
</dbReference>
<feature type="region of interest" description="Disordered" evidence="7">
    <location>
        <begin position="1"/>
        <end position="32"/>
    </location>
</feature>
<keyword evidence="11" id="KW-1185">Reference proteome</keyword>
<organism evidence="10 11">
    <name type="scientific">Brettanomyces naardenensis</name>
    <name type="common">Yeast</name>
    <dbReference type="NCBI Taxonomy" id="13370"/>
    <lineage>
        <taxon>Eukaryota</taxon>
        <taxon>Fungi</taxon>
        <taxon>Dikarya</taxon>
        <taxon>Ascomycota</taxon>
        <taxon>Saccharomycotina</taxon>
        <taxon>Pichiomycetes</taxon>
        <taxon>Pichiales</taxon>
        <taxon>Pichiaceae</taxon>
        <taxon>Brettanomyces</taxon>
    </lineage>
</organism>
<dbReference type="Gene3D" id="2.60.200.20">
    <property type="match status" value="1"/>
</dbReference>
<keyword evidence="5" id="KW-0862">Zinc</keyword>
<feature type="compositionally biased region" description="Polar residues" evidence="7">
    <location>
        <begin position="186"/>
        <end position="198"/>
    </location>
</feature>
<dbReference type="PROSITE" id="PS50089">
    <property type="entry name" value="ZF_RING_2"/>
    <property type="match status" value="1"/>
</dbReference>
<dbReference type="SMART" id="SM00240">
    <property type="entry name" value="FHA"/>
    <property type="match status" value="1"/>
</dbReference>
<dbReference type="SUPFAM" id="SSF49879">
    <property type="entry name" value="SMAD/FHA domain"/>
    <property type="match status" value="1"/>
</dbReference>
<feature type="compositionally biased region" description="Low complexity" evidence="7">
    <location>
        <begin position="141"/>
        <end position="156"/>
    </location>
</feature>
<dbReference type="InterPro" id="IPR000253">
    <property type="entry name" value="FHA_dom"/>
</dbReference>
<dbReference type="GO" id="GO:0061630">
    <property type="term" value="F:ubiquitin protein ligase activity"/>
    <property type="evidence" value="ECO:0007669"/>
    <property type="project" value="TreeGrafter"/>
</dbReference>
<protein>
    <submittedName>
        <fullName evidence="10">DEKNAAC102099</fullName>
    </submittedName>
</protein>
<keyword evidence="3 6" id="KW-0863">Zinc-finger</keyword>
<dbReference type="GO" id="GO:0006511">
    <property type="term" value="P:ubiquitin-dependent protein catabolic process"/>
    <property type="evidence" value="ECO:0007669"/>
    <property type="project" value="TreeGrafter"/>
</dbReference>
<evidence type="ECO:0000259" key="8">
    <source>
        <dbReference type="PROSITE" id="PS50006"/>
    </source>
</evidence>
<evidence type="ECO:0000259" key="9">
    <source>
        <dbReference type="PROSITE" id="PS50089"/>
    </source>
</evidence>
<dbReference type="PANTHER" id="PTHR15067:SF7">
    <property type="entry name" value="E3 UBIQUITIN-PROTEIN LIGASE DMA1-RELATED"/>
    <property type="match status" value="1"/>
</dbReference>
<dbReference type="GO" id="GO:0008270">
    <property type="term" value="F:zinc ion binding"/>
    <property type="evidence" value="ECO:0007669"/>
    <property type="project" value="UniProtKB-KW"/>
</dbReference>
<feature type="domain" description="RING-type" evidence="9">
    <location>
        <begin position="408"/>
        <end position="452"/>
    </location>
</feature>
<dbReference type="GO" id="GO:0016567">
    <property type="term" value="P:protein ubiquitination"/>
    <property type="evidence" value="ECO:0007669"/>
    <property type="project" value="TreeGrafter"/>
</dbReference>
<feature type="compositionally biased region" description="Polar residues" evidence="7">
    <location>
        <begin position="10"/>
        <end position="31"/>
    </location>
</feature>
<reference evidence="10 11" key="1">
    <citation type="submission" date="2018-12" db="EMBL/GenBank/DDBJ databases">
        <authorList>
            <person name="Tiukova I."/>
            <person name="Dainat J."/>
        </authorList>
    </citation>
    <scope>NUCLEOTIDE SEQUENCE [LARGE SCALE GENOMIC DNA]</scope>
</reference>
<dbReference type="PROSITE" id="PS50006">
    <property type="entry name" value="FHA_DOMAIN"/>
    <property type="match status" value="1"/>
</dbReference>
<dbReference type="SUPFAM" id="SSF57850">
    <property type="entry name" value="RING/U-box"/>
    <property type="match status" value="1"/>
</dbReference>
<feature type="compositionally biased region" description="Polar residues" evidence="7">
    <location>
        <begin position="157"/>
        <end position="172"/>
    </location>
</feature>
<evidence type="ECO:0000256" key="6">
    <source>
        <dbReference type="PROSITE-ProRule" id="PRU00175"/>
    </source>
</evidence>
<keyword evidence="4" id="KW-0833">Ubl conjugation pathway</keyword>
<evidence type="ECO:0000256" key="1">
    <source>
        <dbReference type="ARBA" id="ARBA00022679"/>
    </source>
</evidence>
<evidence type="ECO:0000256" key="7">
    <source>
        <dbReference type="SAM" id="MobiDB-lite"/>
    </source>
</evidence>
<dbReference type="InterPro" id="IPR013083">
    <property type="entry name" value="Znf_RING/FYVE/PHD"/>
</dbReference>
<feature type="region of interest" description="Disordered" evidence="7">
    <location>
        <begin position="57"/>
        <end position="89"/>
    </location>
</feature>
<dbReference type="GO" id="GO:0032153">
    <property type="term" value="C:cell division site"/>
    <property type="evidence" value="ECO:0007669"/>
    <property type="project" value="TreeGrafter"/>
</dbReference>
<dbReference type="InterPro" id="IPR008984">
    <property type="entry name" value="SMAD_FHA_dom_sf"/>
</dbReference>
<gene>
    <name evidence="10" type="ORF">BRENAR_LOCUS1887</name>
</gene>
<dbReference type="Proteomes" id="UP000290900">
    <property type="component" value="Unassembled WGS sequence"/>
</dbReference>
<dbReference type="PANTHER" id="PTHR15067">
    <property type="entry name" value="E3 UBIQUITIN-PROTEIN LIGASE RNF8"/>
    <property type="match status" value="1"/>
</dbReference>
<dbReference type="InterPro" id="IPR001841">
    <property type="entry name" value="Znf_RING"/>
</dbReference>
<evidence type="ECO:0000313" key="11">
    <source>
        <dbReference type="Proteomes" id="UP000290900"/>
    </source>
</evidence>
<dbReference type="OrthoDB" id="687730at2759"/>
<proteinExistence type="predicted"/>
<dbReference type="EMBL" id="CAACVR010000010">
    <property type="protein sequence ID" value="VEU21152.1"/>
    <property type="molecule type" value="Genomic_DNA"/>
</dbReference>
<dbReference type="AlphaFoldDB" id="A0A448YJN4"/>
<evidence type="ECO:0000313" key="10">
    <source>
        <dbReference type="EMBL" id="VEU21152.1"/>
    </source>
</evidence>
<dbReference type="Pfam" id="PF00498">
    <property type="entry name" value="FHA"/>
    <property type="match status" value="1"/>
</dbReference>
<accession>A0A448YJN4</accession>
<keyword evidence="2" id="KW-0479">Metal-binding</keyword>
<dbReference type="STRING" id="13370.A0A448YJN4"/>
<evidence type="ECO:0000256" key="3">
    <source>
        <dbReference type="ARBA" id="ARBA00022771"/>
    </source>
</evidence>
<evidence type="ECO:0000256" key="2">
    <source>
        <dbReference type="ARBA" id="ARBA00022723"/>
    </source>
</evidence>
<feature type="region of interest" description="Disordered" evidence="7">
    <location>
        <begin position="140"/>
        <end position="198"/>
    </location>
</feature>
<dbReference type="GO" id="GO:0005829">
    <property type="term" value="C:cytosol"/>
    <property type="evidence" value="ECO:0007669"/>
    <property type="project" value="TreeGrafter"/>
</dbReference>
<dbReference type="GO" id="GO:0000151">
    <property type="term" value="C:ubiquitin ligase complex"/>
    <property type="evidence" value="ECO:0007669"/>
    <property type="project" value="TreeGrafter"/>
</dbReference>
<dbReference type="Pfam" id="PF17123">
    <property type="entry name" value="zf-RING_11"/>
    <property type="match status" value="1"/>
</dbReference>
<evidence type="ECO:0000256" key="5">
    <source>
        <dbReference type="ARBA" id="ARBA00022833"/>
    </source>
</evidence>
<feature type="domain" description="FHA" evidence="8">
    <location>
        <begin position="270"/>
        <end position="333"/>
    </location>
</feature>
<name>A0A448YJN4_BRENA</name>
<feature type="compositionally biased region" description="Polar residues" evidence="7">
    <location>
        <begin position="57"/>
        <end position="73"/>
    </location>
</feature>